<dbReference type="PANTHER" id="PTHR30126">
    <property type="entry name" value="HTH-TYPE TRANSCRIPTIONAL REGULATOR"/>
    <property type="match status" value="1"/>
</dbReference>
<proteinExistence type="inferred from homology"/>
<evidence type="ECO:0000259" key="5">
    <source>
        <dbReference type="PROSITE" id="PS50931"/>
    </source>
</evidence>
<evidence type="ECO:0000256" key="1">
    <source>
        <dbReference type="ARBA" id="ARBA00009437"/>
    </source>
</evidence>
<dbReference type="Gene3D" id="3.40.190.290">
    <property type="match status" value="1"/>
</dbReference>
<dbReference type="EMBL" id="VCQT01000008">
    <property type="protein sequence ID" value="TMW15017.1"/>
    <property type="molecule type" value="Genomic_DNA"/>
</dbReference>
<keyword evidence="7" id="KW-1185">Reference proteome</keyword>
<evidence type="ECO:0000256" key="4">
    <source>
        <dbReference type="ARBA" id="ARBA00023163"/>
    </source>
</evidence>
<dbReference type="PRINTS" id="PR00039">
    <property type="entry name" value="HTHLYSR"/>
</dbReference>
<dbReference type="InterPro" id="IPR000847">
    <property type="entry name" value="LysR_HTH_N"/>
</dbReference>
<keyword evidence="4" id="KW-0804">Transcription</keyword>
<name>A0ABY2XQI7_9GAMM</name>
<keyword evidence="3" id="KW-0238">DNA-binding</keyword>
<evidence type="ECO:0000313" key="7">
    <source>
        <dbReference type="Proteomes" id="UP000739180"/>
    </source>
</evidence>
<dbReference type="InterPro" id="IPR005119">
    <property type="entry name" value="LysR_subst-bd"/>
</dbReference>
<sequence>MDTRPLRLFLALAETLHFGRAGDRCHMSPSAVSRTIRQLEDELGVTLFLRDNRSVSLTREGRRFQQYAREALAQWDSLRHSMQESGRVLQGELSLYCSVTASYSFLYDILSRFRVDYPGIEIKLHTGDPAQAMDRVLTGREDIAIGARPDGALPRGLAFRPILRSPLLFIAPSDQPRLAEALSGPARAEAWREVPMILSEQGLSRQRLDQWFRTLGVTPRIYAQVSGNEAIVSMVSLGFGVGVAPRIVLERSPLAERTRALQVTPALADYEVGLFTREKRLADPVIQALWSQPR</sequence>
<gene>
    <name evidence="6" type="primary">ilvY</name>
    <name evidence="6" type="ORF">FGS76_01565</name>
</gene>
<keyword evidence="2" id="KW-0805">Transcription regulation</keyword>
<dbReference type="InterPro" id="IPR036388">
    <property type="entry name" value="WH-like_DNA-bd_sf"/>
</dbReference>
<comment type="similarity">
    <text evidence="1">Belongs to the LysR transcriptional regulatory family.</text>
</comment>
<dbReference type="Gene3D" id="1.10.10.10">
    <property type="entry name" value="Winged helix-like DNA-binding domain superfamily/Winged helix DNA-binding domain"/>
    <property type="match status" value="1"/>
</dbReference>
<evidence type="ECO:0000313" key="6">
    <source>
        <dbReference type="EMBL" id="TMW15017.1"/>
    </source>
</evidence>
<accession>A0ABY2XQI7</accession>
<evidence type="ECO:0000256" key="2">
    <source>
        <dbReference type="ARBA" id="ARBA00023015"/>
    </source>
</evidence>
<dbReference type="Proteomes" id="UP000739180">
    <property type="component" value="Unassembled WGS sequence"/>
</dbReference>
<dbReference type="InterPro" id="IPR036390">
    <property type="entry name" value="WH_DNA-bd_sf"/>
</dbReference>
<dbReference type="Pfam" id="PF03466">
    <property type="entry name" value="LysR_substrate"/>
    <property type="match status" value="1"/>
</dbReference>
<organism evidence="6 7">
    <name type="scientific">Alloalcanivorax gelatiniphagus</name>
    <dbReference type="NCBI Taxonomy" id="1194167"/>
    <lineage>
        <taxon>Bacteria</taxon>
        <taxon>Pseudomonadati</taxon>
        <taxon>Pseudomonadota</taxon>
        <taxon>Gammaproteobacteria</taxon>
        <taxon>Oceanospirillales</taxon>
        <taxon>Alcanivoracaceae</taxon>
        <taxon>Alloalcanivorax</taxon>
    </lineage>
</organism>
<dbReference type="NCBIfam" id="NF008722">
    <property type="entry name" value="PRK11716.1"/>
    <property type="match status" value="1"/>
</dbReference>
<protein>
    <submittedName>
        <fullName evidence="6">HTH-type transcriptional activator IlvY</fullName>
    </submittedName>
</protein>
<comment type="caution">
    <text evidence="6">The sequence shown here is derived from an EMBL/GenBank/DDBJ whole genome shotgun (WGS) entry which is preliminary data.</text>
</comment>
<dbReference type="PANTHER" id="PTHR30126:SF81">
    <property type="entry name" value="HTH-TYPE TRANSCRIPTIONAL REGULATOR ILVY"/>
    <property type="match status" value="1"/>
</dbReference>
<dbReference type="SUPFAM" id="SSF53850">
    <property type="entry name" value="Periplasmic binding protein-like II"/>
    <property type="match status" value="1"/>
</dbReference>
<evidence type="ECO:0000256" key="3">
    <source>
        <dbReference type="ARBA" id="ARBA00023125"/>
    </source>
</evidence>
<feature type="domain" description="HTH lysR-type" evidence="5">
    <location>
        <begin position="1"/>
        <end position="58"/>
    </location>
</feature>
<dbReference type="Pfam" id="PF00126">
    <property type="entry name" value="HTH_1"/>
    <property type="match status" value="1"/>
</dbReference>
<dbReference type="CDD" id="cd08430">
    <property type="entry name" value="PBP2_IlvY"/>
    <property type="match status" value="1"/>
</dbReference>
<dbReference type="RefSeq" id="WP_138770867.1">
    <property type="nucleotide sequence ID" value="NZ_JBHSSX010000064.1"/>
</dbReference>
<dbReference type="PROSITE" id="PS50931">
    <property type="entry name" value="HTH_LYSR"/>
    <property type="match status" value="1"/>
</dbReference>
<dbReference type="InterPro" id="IPR037404">
    <property type="entry name" value="IlvY_PBP2"/>
</dbReference>
<reference evidence="6 7" key="1">
    <citation type="submission" date="2019-05" db="EMBL/GenBank/DDBJ databases">
        <title>Genome of Alcanivorax gelatiniphagus, an oil degrading marine bacteria.</title>
        <authorList>
            <person name="Kwon K.K."/>
        </authorList>
    </citation>
    <scope>NUCLEOTIDE SEQUENCE [LARGE SCALE GENOMIC DNA]</scope>
    <source>
        <strain evidence="6 7">MEBiC 08158</strain>
    </source>
</reference>
<dbReference type="SUPFAM" id="SSF46785">
    <property type="entry name" value="Winged helix' DNA-binding domain"/>
    <property type="match status" value="1"/>
</dbReference>